<comment type="caution">
    <text evidence="25">The sequence shown here is derived from an EMBL/GenBank/DDBJ whole genome shotgun (WGS) entry which is preliminary data.</text>
</comment>
<evidence type="ECO:0000256" key="17">
    <source>
        <dbReference type="ARBA" id="ARBA00023264"/>
    </source>
</evidence>
<feature type="transmembrane region" description="Helical" evidence="24">
    <location>
        <begin position="103"/>
        <end position="126"/>
    </location>
</feature>
<dbReference type="PANTHER" id="PTHR46382">
    <property type="entry name" value="PHOSPHATIDATE CYTIDYLYLTRANSFERASE"/>
    <property type="match status" value="1"/>
</dbReference>
<sequence length="329" mass="35649">MMMDKHAEHDGNADETIEEINKKTGRNMPQAIATAVVLIAIIIACLAISMDVFMVLLVVFMILALWELRVDFAIAGMHIPVVMLWICSTVTLLATYYSPWHVSTMALCIMLSIVLVALSATANFSFGDRLSMEVERKLAQTNAGARLESSFNHGSATIQHSRLTSVAVSVFAVLYIPLIASFIALSLTFHGHAFAHAIMIVFLPALSDTGGLFAGAWFGKHKLSPRISPKKSVEGLLGSILFAMAGAFAIFACTYPSLWASRWWVPIVVGILMGIVGTFGDLCASMLKRDIGIKDMGHLLKGHGGVMDRVDSILLTAPFMMALLYVTGL</sequence>
<evidence type="ECO:0000256" key="9">
    <source>
        <dbReference type="ARBA" id="ARBA00022516"/>
    </source>
</evidence>
<feature type="transmembrane region" description="Helical" evidence="24">
    <location>
        <begin position="166"/>
        <end position="187"/>
    </location>
</feature>
<evidence type="ECO:0000256" key="13">
    <source>
        <dbReference type="ARBA" id="ARBA00022989"/>
    </source>
</evidence>
<evidence type="ECO:0000256" key="19">
    <source>
        <dbReference type="ARBA" id="ARBA00031825"/>
    </source>
</evidence>
<reference evidence="25 26" key="1">
    <citation type="submission" date="2017-10" db="EMBL/GenBank/DDBJ databases">
        <title>Bifidobacterium genomics.</title>
        <authorList>
            <person name="Lugli G.A."/>
            <person name="Milani C."/>
            <person name="Mancabelli L."/>
        </authorList>
    </citation>
    <scope>NUCLEOTIDE SEQUENCE [LARGE SCALE GENOMIC DNA]</scope>
    <source>
        <strain evidence="25 26">1542B</strain>
    </source>
</reference>
<name>A0A2N3QKX7_9BIFI</name>
<evidence type="ECO:0000256" key="14">
    <source>
        <dbReference type="ARBA" id="ARBA00023098"/>
    </source>
</evidence>
<evidence type="ECO:0000256" key="5">
    <source>
        <dbReference type="ARBA" id="ARBA00010185"/>
    </source>
</evidence>
<gene>
    <name evidence="25" type="ORF">CQR47_0932</name>
</gene>
<evidence type="ECO:0000256" key="15">
    <source>
        <dbReference type="ARBA" id="ARBA00023136"/>
    </source>
</evidence>
<protein>
    <recommendedName>
        <fullName evidence="7">Phosphatidate cytidylyltransferase</fullName>
        <ecNumber evidence="6">2.7.7.41</ecNumber>
    </recommendedName>
    <alternativeName>
        <fullName evidence="20">CDP-DAG synthase</fullName>
    </alternativeName>
    <alternativeName>
        <fullName evidence="22">CDP-DG synthase</fullName>
    </alternativeName>
    <alternativeName>
        <fullName evidence="18">CDP-diacylglycerol synthase</fullName>
    </alternativeName>
    <alternativeName>
        <fullName evidence="21">CDP-diglyceride pyrophosphorylase</fullName>
    </alternativeName>
    <alternativeName>
        <fullName evidence="23">CDP-diglyceride synthase</fullName>
    </alternativeName>
    <alternativeName>
        <fullName evidence="19">CTP:phosphatidate cytidylyltransferase</fullName>
    </alternativeName>
</protein>
<dbReference type="STRING" id="33905.BTHE_0992"/>
<feature type="transmembrane region" description="Helical" evidence="24">
    <location>
        <begin position="72"/>
        <end position="97"/>
    </location>
</feature>
<keyword evidence="13 24" id="KW-1133">Transmembrane helix</keyword>
<evidence type="ECO:0000256" key="20">
    <source>
        <dbReference type="ARBA" id="ARBA00032253"/>
    </source>
</evidence>
<comment type="pathway">
    <text evidence="3">Phospholipid metabolism; CDP-diacylglycerol biosynthesis; CDP-diacylglycerol from sn-glycerol 3-phosphate: step 3/3.</text>
</comment>
<comment type="similarity">
    <text evidence="5">Belongs to the CDS family.</text>
</comment>
<dbReference type="GO" id="GO:0016024">
    <property type="term" value="P:CDP-diacylglycerol biosynthetic process"/>
    <property type="evidence" value="ECO:0007669"/>
    <property type="project" value="TreeGrafter"/>
</dbReference>
<dbReference type="Pfam" id="PF01148">
    <property type="entry name" value="CTP_transf_1"/>
    <property type="match status" value="1"/>
</dbReference>
<evidence type="ECO:0000256" key="6">
    <source>
        <dbReference type="ARBA" id="ARBA00012487"/>
    </source>
</evidence>
<evidence type="ECO:0000256" key="16">
    <source>
        <dbReference type="ARBA" id="ARBA00023209"/>
    </source>
</evidence>
<keyword evidence="17" id="KW-1208">Phospholipid metabolism</keyword>
<evidence type="ECO:0000313" key="25">
    <source>
        <dbReference type="EMBL" id="PKU92336.1"/>
    </source>
</evidence>
<dbReference type="EMBL" id="PCGY01000012">
    <property type="protein sequence ID" value="PKU92336.1"/>
    <property type="molecule type" value="Genomic_DNA"/>
</dbReference>
<keyword evidence="15 24" id="KW-0472">Membrane</keyword>
<evidence type="ECO:0000256" key="23">
    <source>
        <dbReference type="ARBA" id="ARBA00033406"/>
    </source>
</evidence>
<evidence type="ECO:0000256" key="3">
    <source>
        <dbReference type="ARBA" id="ARBA00005119"/>
    </source>
</evidence>
<comment type="pathway">
    <text evidence="4">Lipid metabolism.</text>
</comment>
<evidence type="ECO:0000256" key="10">
    <source>
        <dbReference type="ARBA" id="ARBA00022679"/>
    </source>
</evidence>
<evidence type="ECO:0000256" key="22">
    <source>
        <dbReference type="ARBA" id="ARBA00032743"/>
    </source>
</evidence>
<evidence type="ECO:0000256" key="7">
    <source>
        <dbReference type="ARBA" id="ARBA00019373"/>
    </source>
</evidence>
<dbReference type="GO" id="GO:0004605">
    <property type="term" value="F:phosphatidate cytidylyltransferase activity"/>
    <property type="evidence" value="ECO:0007669"/>
    <property type="project" value="UniProtKB-EC"/>
</dbReference>
<evidence type="ECO:0000256" key="1">
    <source>
        <dbReference type="ARBA" id="ARBA00001698"/>
    </source>
</evidence>
<evidence type="ECO:0000313" key="26">
    <source>
        <dbReference type="Proteomes" id="UP000233727"/>
    </source>
</evidence>
<feature type="transmembrane region" description="Helical" evidence="24">
    <location>
        <begin position="263"/>
        <end position="287"/>
    </location>
</feature>
<feature type="transmembrane region" description="Helical" evidence="24">
    <location>
        <begin position="193"/>
        <end position="215"/>
    </location>
</feature>
<feature type="transmembrane region" description="Helical" evidence="24">
    <location>
        <begin position="32"/>
        <end position="65"/>
    </location>
</feature>
<comment type="catalytic activity">
    <reaction evidence="1">
        <text>a 1,2-diacyl-sn-glycero-3-phosphate + CTP + H(+) = a CDP-1,2-diacyl-sn-glycerol + diphosphate</text>
        <dbReference type="Rhea" id="RHEA:16229"/>
        <dbReference type="ChEBI" id="CHEBI:15378"/>
        <dbReference type="ChEBI" id="CHEBI:33019"/>
        <dbReference type="ChEBI" id="CHEBI:37563"/>
        <dbReference type="ChEBI" id="CHEBI:58332"/>
        <dbReference type="ChEBI" id="CHEBI:58608"/>
        <dbReference type="EC" id="2.7.7.41"/>
    </reaction>
</comment>
<feature type="transmembrane region" description="Helical" evidence="24">
    <location>
        <begin position="236"/>
        <end position="257"/>
    </location>
</feature>
<dbReference type="Proteomes" id="UP000233727">
    <property type="component" value="Unassembled WGS sequence"/>
</dbReference>
<evidence type="ECO:0000256" key="4">
    <source>
        <dbReference type="ARBA" id="ARBA00005189"/>
    </source>
</evidence>
<organism evidence="25 26">
    <name type="scientific">Bifidobacterium thermophilum</name>
    <dbReference type="NCBI Taxonomy" id="33905"/>
    <lineage>
        <taxon>Bacteria</taxon>
        <taxon>Bacillati</taxon>
        <taxon>Actinomycetota</taxon>
        <taxon>Actinomycetes</taxon>
        <taxon>Bifidobacteriales</taxon>
        <taxon>Bifidobacteriaceae</taxon>
        <taxon>Bifidobacterium</taxon>
    </lineage>
</organism>
<evidence type="ECO:0000256" key="2">
    <source>
        <dbReference type="ARBA" id="ARBA00004651"/>
    </source>
</evidence>
<dbReference type="AlphaFoldDB" id="A0A2N3QKX7"/>
<dbReference type="GO" id="GO:0005886">
    <property type="term" value="C:plasma membrane"/>
    <property type="evidence" value="ECO:0007669"/>
    <property type="project" value="UniProtKB-SubCell"/>
</dbReference>
<evidence type="ECO:0000256" key="18">
    <source>
        <dbReference type="ARBA" id="ARBA00029893"/>
    </source>
</evidence>
<keyword evidence="8" id="KW-1003">Cell membrane</keyword>
<evidence type="ECO:0000256" key="12">
    <source>
        <dbReference type="ARBA" id="ARBA00022695"/>
    </source>
</evidence>
<accession>A0A2N3QKX7</accession>
<keyword evidence="10" id="KW-0808">Transferase</keyword>
<evidence type="ECO:0000256" key="24">
    <source>
        <dbReference type="SAM" id="Phobius"/>
    </source>
</evidence>
<evidence type="ECO:0000256" key="11">
    <source>
        <dbReference type="ARBA" id="ARBA00022692"/>
    </source>
</evidence>
<dbReference type="EC" id="2.7.7.41" evidence="6"/>
<keyword evidence="12" id="KW-0548">Nucleotidyltransferase</keyword>
<keyword evidence="14" id="KW-0443">Lipid metabolism</keyword>
<dbReference type="PANTHER" id="PTHR46382:SF1">
    <property type="entry name" value="PHOSPHATIDATE CYTIDYLYLTRANSFERASE"/>
    <property type="match status" value="1"/>
</dbReference>
<evidence type="ECO:0000256" key="21">
    <source>
        <dbReference type="ARBA" id="ARBA00032396"/>
    </source>
</evidence>
<proteinExistence type="inferred from homology"/>
<keyword evidence="16" id="KW-0594">Phospholipid biosynthesis</keyword>
<keyword evidence="9" id="KW-0444">Lipid biosynthesis</keyword>
<evidence type="ECO:0000256" key="8">
    <source>
        <dbReference type="ARBA" id="ARBA00022475"/>
    </source>
</evidence>
<keyword evidence="11 24" id="KW-0812">Transmembrane</keyword>
<comment type="subcellular location">
    <subcellularLocation>
        <location evidence="2">Cell membrane</location>
        <topology evidence="2">Multi-pass membrane protein</topology>
    </subcellularLocation>
</comment>